<sequence length="438" mass="47805">MESRRRAVRQAFDSALDWAFFVFGGAAAVWLAALVFWDSFDFGWWQIAVIVVFWMFLAYLVLPRLHRILTRIYVPEYFIGRARTSDGLLGDPVNLALLGTESQVHEVMSRAGWTMADDLSVATGWRIVTSTLLRRSYLEAPVSPLLLFTRKQDFAYQQEVDGSPGRRHHVRFWRCPAGWKLPGGRDAEWLAAGTYDRSVGLSLFTLQVTHKIDANTDAERDHVVSSIEAANPAVVVDVIEDFSTGYHARNGGGDAIATDGNLPVVDLRHVRGPIAAHVDFTTDSRDRRPAPTVIGAAFVFVRGLFALYLAISLLVSPAAFASDLAVVPAGGERTVAFWTVVGILVLFAAAELGLAWAVLLGRNWARLAAMALSTVAILAQAANVVQGGPGITLQTNLPGLALDILLLLALSSERALVYARRERKAPALVRPRRGPPSA</sequence>
<feature type="transmembrane region" description="Helical" evidence="1">
    <location>
        <begin position="293"/>
        <end position="315"/>
    </location>
</feature>
<dbReference type="EMBL" id="JBEPSJ010000001">
    <property type="protein sequence ID" value="MET4580772.1"/>
    <property type="molecule type" value="Genomic_DNA"/>
</dbReference>
<dbReference type="RefSeq" id="WP_354022983.1">
    <property type="nucleotide sequence ID" value="NZ_JBEPSJ010000001.1"/>
</dbReference>
<keyword evidence="1" id="KW-0472">Membrane</keyword>
<feature type="transmembrane region" description="Helical" evidence="1">
    <location>
        <begin position="367"/>
        <end position="385"/>
    </location>
</feature>
<evidence type="ECO:0000259" key="2">
    <source>
        <dbReference type="Pfam" id="PF14067"/>
    </source>
</evidence>
<accession>A0ABV2QIA3</accession>
<feature type="transmembrane region" description="Helical" evidence="1">
    <location>
        <begin position="335"/>
        <end position="360"/>
    </location>
</feature>
<feature type="transmembrane region" description="Helical" evidence="1">
    <location>
        <begin position="397"/>
        <end position="417"/>
    </location>
</feature>
<gene>
    <name evidence="3" type="ORF">ABIE21_000262</name>
</gene>
<feature type="transmembrane region" description="Helical" evidence="1">
    <location>
        <begin position="15"/>
        <end position="37"/>
    </location>
</feature>
<dbReference type="Pfam" id="PF14067">
    <property type="entry name" value="LssY_C"/>
    <property type="match status" value="1"/>
</dbReference>
<comment type="caution">
    <text evidence="3">The sequence shown here is derived from an EMBL/GenBank/DDBJ whole genome shotgun (WGS) entry which is preliminary data.</text>
</comment>
<dbReference type="Proteomes" id="UP001549257">
    <property type="component" value="Unassembled WGS sequence"/>
</dbReference>
<evidence type="ECO:0000313" key="3">
    <source>
        <dbReference type="EMBL" id="MET4580772.1"/>
    </source>
</evidence>
<evidence type="ECO:0000256" key="1">
    <source>
        <dbReference type="SAM" id="Phobius"/>
    </source>
</evidence>
<feature type="domain" description="LssY-like C-terminal" evidence="2">
    <location>
        <begin position="72"/>
        <end position="262"/>
    </location>
</feature>
<keyword evidence="4" id="KW-1185">Reference proteome</keyword>
<organism evidence="3 4">
    <name type="scientific">Conyzicola nivalis</name>
    <dbReference type="NCBI Taxonomy" id="1477021"/>
    <lineage>
        <taxon>Bacteria</taxon>
        <taxon>Bacillati</taxon>
        <taxon>Actinomycetota</taxon>
        <taxon>Actinomycetes</taxon>
        <taxon>Micrococcales</taxon>
        <taxon>Microbacteriaceae</taxon>
        <taxon>Conyzicola</taxon>
    </lineage>
</organism>
<keyword evidence="1" id="KW-1133">Transmembrane helix</keyword>
<dbReference type="InterPro" id="IPR025902">
    <property type="entry name" value="LssY-like-C_dom"/>
</dbReference>
<protein>
    <recommendedName>
        <fullName evidence="2">LssY-like C-terminal domain-containing protein</fullName>
    </recommendedName>
</protein>
<proteinExistence type="predicted"/>
<evidence type="ECO:0000313" key="4">
    <source>
        <dbReference type="Proteomes" id="UP001549257"/>
    </source>
</evidence>
<keyword evidence="1" id="KW-0812">Transmembrane</keyword>
<reference evidence="3 4" key="1">
    <citation type="submission" date="2024-06" db="EMBL/GenBank/DDBJ databases">
        <title>Sorghum-associated microbial communities from plants grown in Nebraska, USA.</title>
        <authorList>
            <person name="Schachtman D."/>
        </authorList>
    </citation>
    <scope>NUCLEOTIDE SEQUENCE [LARGE SCALE GENOMIC DNA]</scope>
    <source>
        <strain evidence="3 4">2857</strain>
    </source>
</reference>
<feature type="transmembrane region" description="Helical" evidence="1">
    <location>
        <begin position="43"/>
        <end position="62"/>
    </location>
</feature>
<name>A0ABV2QIA3_9MICO</name>